<evidence type="ECO:0000313" key="1">
    <source>
        <dbReference type="EMBL" id="KAH3874297.1"/>
    </source>
</evidence>
<dbReference type="AlphaFoldDB" id="A0A9D4MB65"/>
<comment type="caution">
    <text evidence="1">The sequence shown here is derived from an EMBL/GenBank/DDBJ whole genome shotgun (WGS) entry which is preliminary data.</text>
</comment>
<protein>
    <submittedName>
        <fullName evidence="1">Uncharacterized protein</fullName>
    </submittedName>
</protein>
<reference evidence="1" key="2">
    <citation type="submission" date="2020-11" db="EMBL/GenBank/DDBJ databases">
        <authorList>
            <person name="McCartney M.A."/>
            <person name="Auch B."/>
            <person name="Kono T."/>
            <person name="Mallez S."/>
            <person name="Becker A."/>
            <person name="Gohl D.M."/>
            <person name="Silverstein K.A.T."/>
            <person name="Koren S."/>
            <person name="Bechman K.B."/>
            <person name="Herman A."/>
            <person name="Abrahante J.E."/>
            <person name="Garbe J."/>
        </authorList>
    </citation>
    <scope>NUCLEOTIDE SEQUENCE</scope>
    <source>
        <strain evidence="1">Duluth1</strain>
        <tissue evidence="1">Whole animal</tissue>
    </source>
</reference>
<name>A0A9D4MB65_DREPO</name>
<keyword evidence="2" id="KW-1185">Reference proteome</keyword>
<accession>A0A9D4MB65</accession>
<sequence length="66" mass="6871">MEGCKCFTDAGSDICIRSSLIVQDAAEMSEAVHLLKRLALDCGCVVGCVGLEHLSLLSVDGEALSS</sequence>
<proteinExistence type="predicted"/>
<reference evidence="1" key="1">
    <citation type="journal article" date="2019" name="bioRxiv">
        <title>The Genome of the Zebra Mussel, Dreissena polymorpha: A Resource for Invasive Species Research.</title>
        <authorList>
            <person name="McCartney M.A."/>
            <person name="Auch B."/>
            <person name="Kono T."/>
            <person name="Mallez S."/>
            <person name="Zhang Y."/>
            <person name="Obille A."/>
            <person name="Becker A."/>
            <person name="Abrahante J.E."/>
            <person name="Garbe J."/>
            <person name="Badalamenti J.P."/>
            <person name="Herman A."/>
            <person name="Mangelson H."/>
            <person name="Liachko I."/>
            <person name="Sullivan S."/>
            <person name="Sone E.D."/>
            <person name="Koren S."/>
            <person name="Silverstein K.A.T."/>
            <person name="Beckman K.B."/>
            <person name="Gohl D.M."/>
        </authorList>
    </citation>
    <scope>NUCLEOTIDE SEQUENCE</scope>
    <source>
        <strain evidence="1">Duluth1</strain>
        <tissue evidence="1">Whole animal</tissue>
    </source>
</reference>
<organism evidence="1 2">
    <name type="scientific">Dreissena polymorpha</name>
    <name type="common">Zebra mussel</name>
    <name type="synonym">Mytilus polymorpha</name>
    <dbReference type="NCBI Taxonomy" id="45954"/>
    <lineage>
        <taxon>Eukaryota</taxon>
        <taxon>Metazoa</taxon>
        <taxon>Spiralia</taxon>
        <taxon>Lophotrochozoa</taxon>
        <taxon>Mollusca</taxon>
        <taxon>Bivalvia</taxon>
        <taxon>Autobranchia</taxon>
        <taxon>Heteroconchia</taxon>
        <taxon>Euheterodonta</taxon>
        <taxon>Imparidentia</taxon>
        <taxon>Neoheterodontei</taxon>
        <taxon>Myida</taxon>
        <taxon>Dreissenoidea</taxon>
        <taxon>Dreissenidae</taxon>
        <taxon>Dreissena</taxon>
    </lineage>
</organism>
<evidence type="ECO:0000313" key="2">
    <source>
        <dbReference type="Proteomes" id="UP000828390"/>
    </source>
</evidence>
<dbReference type="Proteomes" id="UP000828390">
    <property type="component" value="Unassembled WGS sequence"/>
</dbReference>
<dbReference type="EMBL" id="JAIWYP010000002">
    <property type="protein sequence ID" value="KAH3874297.1"/>
    <property type="molecule type" value="Genomic_DNA"/>
</dbReference>
<gene>
    <name evidence="1" type="ORF">DPMN_037539</name>
</gene>